<dbReference type="PANTHER" id="PTHR13800:SF41">
    <property type="entry name" value="PROTEIN CED-11"/>
    <property type="match status" value="1"/>
</dbReference>
<keyword evidence="2 5" id="KW-0812">Transmembrane</keyword>
<dbReference type="InterPro" id="IPR050927">
    <property type="entry name" value="TRPM"/>
</dbReference>
<feature type="domain" description="TRPM-like" evidence="6">
    <location>
        <begin position="496"/>
        <end position="613"/>
    </location>
</feature>
<evidence type="ECO:0000256" key="2">
    <source>
        <dbReference type="ARBA" id="ARBA00022692"/>
    </source>
</evidence>
<evidence type="ECO:0000256" key="5">
    <source>
        <dbReference type="SAM" id="Phobius"/>
    </source>
</evidence>
<reference evidence="8" key="1">
    <citation type="submission" date="2016-04" db="UniProtKB">
        <authorList>
            <consortium name="WormBaseParasite"/>
        </authorList>
    </citation>
    <scope>IDENTIFICATION</scope>
</reference>
<name>A0A158Q6U9_9BILA</name>
<dbReference type="GO" id="GO:0030001">
    <property type="term" value="P:metal ion transport"/>
    <property type="evidence" value="ECO:0007669"/>
    <property type="project" value="TreeGrafter"/>
</dbReference>
<dbReference type="WBParaSite" id="EEL_0000057901-mRNA-1">
    <property type="protein sequence ID" value="EEL_0000057901-mRNA-1"/>
    <property type="gene ID" value="EEL_0000057901"/>
</dbReference>
<evidence type="ECO:0000313" key="8">
    <source>
        <dbReference type="WBParaSite" id="EEL_0000057901-mRNA-1"/>
    </source>
</evidence>
<evidence type="ECO:0000256" key="4">
    <source>
        <dbReference type="ARBA" id="ARBA00023136"/>
    </source>
</evidence>
<comment type="subcellular location">
    <subcellularLocation>
        <location evidence="1">Membrane</location>
        <topology evidence="1">Multi-pass membrane protein</topology>
    </subcellularLocation>
</comment>
<dbReference type="GO" id="GO:0005886">
    <property type="term" value="C:plasma membrane"/>
    <property type="evidence" value="ECO:0007669"/>
    <property type="project" value="TreeGrafter"/>
</dbReference>
<sequence length="1457" mass="165091">MSVCHSVYQMESSEESSRDDELHATNVKLYVESTCSDNRNLMEQVCPALLIRSPKAIPKVVKHIYSRLATYSCHIDEGIPDIIIALISGENVIDLQKQKQIEKALLQIILNCNSWLVTSGEARDPLASAAAKTVCVKESLNSTNMETLLLIVNDISCVVNEQQPCGIPMVDTQCKTMLILWMEQLISAMKLALFRSLIAVKLSTPPPALLIGVPQGGNTCRSSSQTVLLSPSEQENLPVPVALFCGSELSSLAELRAHLQTGIPVIVLQDGSELCAILNSSWLLYRSSAFHFESWLEWLDLELRSLAPNSLLHGNELIEEAKENVIASLALGCGDVALLAFILIEQVANLRDHLLKLCMQSVIDTNDIYRLLRLAIKLNIPSIISATDLISLHANTDIGNLFEEALLSDNRLVILAAILEQNISINVTLNLLTKLMRYASDQAFFNNVIVSHYLGRNAPVVEIDIFLIEQLEQPLAYLSGGIKNLLPASHFHQHTSDQNQCLQILAIWSVLLNRLELAKCLCAHSIEPISLAVILARICNSLAFEVHDYLLYENDLKRAAKWFSSHASAVLDLASTESPRETYRMLCLPLESFGGLTLTELALQTNNKQFVAHQCCQKWIYRLLYGKLQVACSKRSVLLPSWLRILLASVLIIPVQWWIRYRLPESHFNDRCSTITPTAAFLQFHGQENIKRKYSIHSCISNKSMQRDELIMPGIRDERSPGETSTSSYLLMDDHQSAEGLMLRTFDPAAPIPKAKPEQRRIQRRVSTVPIGTFYSTPIVKYWLSLVFRLIHIVLFAYTISLPGCGSLILDTLIWLWTFLALIESIWVFANRIQRAPLRQLRWHFFDIIVIALNLLIILILKVLSLTMSISSMPFHTPYAIRISSAFLLLYLCYSTLFYFVPLSQTFGAFVVRVKLMIIRDFFNFLILIALVVGSSAIAVRSLLYPDQALTWLFISKAFSWAWLSLFQIQYNELQESEYCKATYLGDYRNRDRCVAIGGFSDYNCPSQNWIGHLAVLEYFILVKLICWPILFALFSKTAKEVDNEADQIWKYQLYSLVEDLRFRPSLPPPFTPIFFLGASCCRAYGCFFNSCQSSTMVNLDHPDIVRNQHNSKLCNTINRFAASNTSQSTSIGCTYLNSQFRTKSINLWNESAITSSDSDVTFKCDNGNRQLQEQIRLLTVSQYFSAASKGGNDRWNISSESVPYDRMPNIRKLVIAEKYRSHRILISNYCPPFYCKPIDDFPSDVQKYVDNSASENLILLRKFWKRLQQNKMLELFALSIPFTVNAFGLPVNPNGRQGIAGRGNHLKFGANLLSVYVLIRRTSNDHLTVLLEGNTFPTRWRLNNRHYDEELQLILRNFSFSDSDIQIFCNQNLLNIGETNNGVAHVKRVPIADVRDTDNAWIEHDIWAIFLGLQMSETSSTSGTLNWRSCSEDILSKRDREYLNASLAFFIDISTM</sequence>
<feature type="transmembrane region" description="Helical" evidence="5">
    <location>
        <begin position="782"/>
        <end position="801"/>
    </location>
</feature>
<keyword evidence="7" id="KW-1185">Reference proteome</keyword>
<evidence type="ECO:0000259" key="6">
    <source>
        <dbReference type="Pfam" id="PF25508"/>
    </source>
</evidence>
<feature type="transmembrane region" description="Helical" evidence="5">
    <location>
        <begin position="1016"/>
        <end position="1035"/>
    </location>
</feature>
<feature type="transmembrane region" description="Helical" evidence="5">
    <location>
        <begin position="949"/>
        <end position="967"/>
    </location>
</feature>
<proteinExistence type="predicted"/>
<evidence type="ECO:0000313" key="7">
    <source>
        <dbReference type="Proteomes" id="UP000050640"/>
    </source>
</evidence>
<dbReference type="PANTHER" id="PTHR13800">
    <property type="entry name" value="TRANSIENT RECEPTOR POTENTIAL CATION CHANNEL, SUBFAMILY M, MEMBER 6"/>
    <property type="match status" value="1"/>
</dbReference>
<feature type="transmembrane region" description="Helical" evidence="5">
    <location>
        <begin position="813"/>
        <end position="833"/>
    </location>
</feature>
<feature type="transmembrane region" description="Helical" evidence="5">
    <location>
        <begin position="879"/>
        <end position="901"/>
    </location>
</feature>
<dbReference type="GO" id="GO:0005261">
    <property type="term" value="F:monoatomic cation channel activity"/>
    <property type="evidence" value="ECO:0007669"/>
    <property type="project" value="TreeGrafter"/>
</dbReference>
<feature type="transmembrane region" description="Helical" evidence="5">
    <location>
        <begin position="845"/>
        <end position="867"/>
    </location>
</feature>
<dbReference type="STRING" id="1147741.A0A158Q6U9"/>
<keyword evidence="3 5" id="KW-1133">Transmembrane helix</keyword>
<dbReference type="Proteomes" id="UP000050640">
    <property type="component" value="Unplaced"/>
</dbReference>
<dbReference type="InterPro" id="IPR057366">
    <property type="entry name" value="TRPM-like"/>
</dbReference>
<organism evidence="7 8">
    <name type="scientific">Elaeophora elaphi</name>
    <dbReference type="NCBI Taxonomy" id="1147741"/>
    <lineage>
        <taxon>Eukaryota</taxon>
        <taxon>Metazoa</taxon>
        <taxon>Ecdysozoa</taxon>
        <taxon>Nematoda</taxon>
        <taxon>Chromadorea</taxon>
        <taxon>Rhabditida</taxon>
        <taxon>Spirurina</taxon>
        <taxon>Spiruromorpha</taxon>
        <taxon>Filarioidea</taxon>
        <taxon>Onchocercidae</taxon>
        <taxon>Elaeophora</taxon>
    </lineage>
</organism>
<evidence type="ECO:0000256" key="1">
    <source>
        <dbReference type="ARBA" id="ARBA00004141"/>
    </source>
</evidence>
<keyword evidence="4 5" id="KW-0472">Membrane</keyword>
<protein>
    <submittedName>
        <fullName evidence="8">LSDAT_euk domain-containing protein</fullName>
    </submittedName>
</protein>
<feature type="transmembrane region" description="Helical" evidence="5">
    <location>
        <begin position="641"/>
        <end position="659"/>
    </location>
</feature>
<accession>A0A158Q6U9</accession>
<feature type="transmembrane region" description="Helical" evidence="5">
    <location>
        <begin position="922"/>
        <end position="943"/>
    </location>
</feature>
<dbReference type="Pfam" id="PF25508">
    <property type="entry name" value="TRPM2"/>
    <property type="match status" value="1"/>
</dbReference>
<evidence type="ECO:0000256" key="3">
    <source>
        <dbReference type="ARBA" id="ARBA00022989"/>
    </source>
</evidence>